<evidence type="ECO:0000313" key="3">
    <source>
        <dbReference type="Proteomes" id="UP000006591"/>
    </source>
</evidence>
<feature type="compositionally biased region" description="Polar residues" evidence="1">
    <location>
        <begin position="12"/>
        <end position="22"/>
    </location>
</feature>
<feature type="region of interest" description="Disordered" evidence="1">
    <location>
        <begin position="1"/>
        <end position="50"/>
    </location>
</feature>
<reference evidence="2" key="1">
    <citation type="submission" date="2015-04" db="UniProtKB">
        <authorList>
            <consortium name="EnsemblPlants"/>
        </authorList>
    </citation>
    <scope>IDENTIFICATION</scope>
    <source>
        <strain evidence="2">SL10</strain>
    </source>
</reference>
<dbReference type="HOGENOM" id="CLU_2240928_0_0_1"/>
<feature type="compositionally biased region" description="Basic and acidic residues" evidence="1">
    <location>
        <begin position="25"/>
        <end position="43"/>
    </location>
</feature>
<dbReference type="AlphaFoldDB" id="A0A0E0J1V6"/>
<dbReference type="EnsemblPlants" id="ONIVA11G12860.1">
    <property type="protein sequence ID" value="ONIVA11G12860.1"/>
    <property type="gene ID" value="ONIVA11G12860"/>
</dbReference>
<dbReference type="Proteomes" id="UP000006591">
    <property type="component" value="Chromosome 11"/>
</dbReference>
<reference evidence="2" key="2">
    <citation type="submission" date="2018-04" db="EMBL/GenBank/DDBJ databases">
        <title>OnivRS2 (Oryza nivara Reference Sequence Version 2).</title>
        <authorList>
            <person name="Zhang J."/>
            <person name="Kudrna D."/>
            <person name="Lee S."/>
            <person name="Talag J."/>
            <person name="Rajasekar S."/>
            <person name="Welchert J."/>
            <person name="Hsing Y.-I."/>
            <person name="Wing R.A."/>
        </authorList>
    </citation>
    <scope>NUCLEOTIDE SEQUENCE [LARGE SCALE GENOMIC DNA]</scope>
    <source>
        <strain evidence="2">SL10</strain>
    </source>
</reference>
<evidence type="ECO:0000313" key="2">
    <source>
        <dbReference type="EnsemblPlants" id="ONIVA11G12860.1"/>
    </source>
</evidence>
<organism evidence="2">
    <name type="scientific">Oryza nivara</name>
    <name type="common">Indian wild rice</name>
    <name type="synonym">Oryza sativa f. spontanea</name>
    <dbReference type="NCBI Taxonomy" id="4536"/>
    <lineage>
        <taxon>Eukaryota</taxon>
        <taxon>Viridiplantae</taxon>
        <taxon>Streptophyta</taxon>
        <taxon>Embryophyta</taxon>
        <taxon>Tracheophyta</taxon>
        <taxon>Spermatophyta</taxon>
        <taxon>Magnoliopsida</taxon>
        <taxon>Liliopsida</taxon>
        <taxon>Poales</taxon>
        <taxon>Poaceae</taxon>
        <taxon>BOP clade</taxon>
        <taxon>Oryzoideae</taxon>
        <taxon>Oryzeae</taxon>
        <taxon>Oryzinae</taxon>
        <taxon>Oryza</taxon>
    </lineage>
</organism>
<protein>
    <submittedName>
        <fullName evidence="2">Uncharacterized protein</fullName>
    </submittedName>
</protein>
<proteinExistence type="predicted"/>
<accession>A0A0E0J1V6</accession>
<dbReference type="Gramene" id="ONIVA11G12860.1">
    <property type="protein sequence ID" value="ONIVA11G12860.1"/>
    <property type="gene ID" value="ONIVA11G12860"/>
</dbReference>
<name>A0A0E0J1V6_ORYNI</name>
<feature type="compositionally biased region" description="Basic and acidic residues" evidence="1">
    <location>
        <begin position="1"/>
        <end position="11"/>
    </location>
</feature>
<sequence>MVESWSREGNDTSRAANESTGGENDDTHQRCSKSHCREGEDMSRWQTRQLAVKTMMPTSGGGVAQPWKRGYHSVADKATRGEDDDTYQQRCRSHVLVAARTLVGG</sequence>
<evidence type="ECO:0000256" key="1">
    <source>
        <dbReference type="SAM" id="MobiDB-lite"/>
    </source>
</evidence>
<keyword evidence="3" id="KW-1185">Reference proteome</keyword>